<name>A0A419RVC1_9SPHN</name>
<accession>A0A419RVC1</accession>
<gene>
    <name evidence="2" type="ORF">D6201_10585</name>
</gene>
<feature type="transmembrane region" description="Helical" evidence="1">
    <location>
        <begin position="130"/>
        <end position="150"/>
    </location>
</feature>
<keyword evidence="1" id="KW-0472">Membrane</keyword>
<evidence type="ECO:0000256" key="1">
    <source>
        <dbReference type="SAM" id="Phobius"/>
    </source>
</evidence>
<feature type="transmembrane region" description="Helical" evidence="1">
    <location>
        <begin position="105"/>
        <end position="124"/>
    </location>
</feature>
<protein>
    <submittedName>
        <fullName evidence="2">Uncharacterized protein</fullName>
    </submittedName>
</protein>
<dbReference type="EMBL" id="RAHX01000001">
    <property type="protein sequence ID" value="RJY09736.1"/>
    <property type="molecule type" value="Genomic_DNA"/>
</dbReference>
<feature type="transmembrane region" description="Helical" evidence="1">
    <location>
        <begin position="37"/>
        <end position="57"/>
    </location>
</feature>
<feature type="transmembrane region" description="Helical" evidence="1">
    <location>
        <begin position="63"/>
        <end position="93"/>
    </location>
</feature>
<keyword evidence="3" id="KW-1185">Reference proteome</keyword>
<dbReference type="Proteomes" id="UP000285232">
    <property type="component" value="Unassembled WGS sequence"/>
</dbReference>
<evidence type="ECO:0000313" key="2">
    <source>
        <dbReference type="EMBL" id="RJY09736.1"/>
    </source>
</evidence>
<keyword evidence="1" id="KW-1133">Transmembrane helix</keyword>
<comment type="caution">
    <text evidence="2">The sequence shown here is derived from an EMBL/GenBank/DDBJ whole genome shotgun (WGS) entry which is preliminary data.</text>
</comment>
<proteinExistence type="predicted"/>
<reference evidence="2 3" key="1">
    <citation type="journal article" date="2017" name="Int. J. Syst. Evol. Microbiol.">
        <title>Erythrobacter aquimixticola sp. nov., isolated from the junction between the ocean and a freshwater spring.</title>
        <authorList>
            <person name="Park S."/>
            <person name="Jung Y.T."/>
            <person name="Choi S.J."/>
            <person name="Yoon J.H."/>
        </authorList>
    </citation>
    <scope>NUCLEOTIDE SEQUENCE [LARGE SCALE GENOMIC DNA]</scope>
    <source>
        <strain evidence="2 3">JSSK-14</strain>
    </source>
</reference>
<dbReference type="AlphaFoldDB" id="A0A419RVC1"/>
<dbReference type="RefSeq" id="WP_120048748.1">
    <property type="nucleotide sequence ID" value="NZ_RAHX01000001.1"/>
</dbReference>
<sequence length="182" mass="19959">MTGRTHDKRFLLLPKGQFWRDEEAAEQIDAAIRAGGLWAGGPVAILLIPLGLIGLLVGDGAMFVISFVPLFIAFIGTVILMFTIMLPATVLLTACKVESRGVYECIGLVGGLIIPPVFCQLIALPPGFSIFFAFFGGVAGLSAGSSWGTWRCDNRVERICPYREYRDRRPPRTPNEIHELLH</sequence>
<keyword evidence="1" id="KW-0812">Transmembrane</keyword>
<organism evidence="2 3">
    <name type="scientific">Aurantiacibacter aquimixticola</name>
    <dbReference type="NCBI Taxonomy" id="1958945"/>
    <lineage>
        <taxon>Bacteria</taxon>
        <taxon>Pseudomonadati</taxon>
        <taxon>Pseudomonadota</taxon>
        <taxon>Alphaproteobacteria</taxon>
        <taxon>Sphingomonadales</taxon>
        <taxon>Erythrobacteraceae</taxon>
        <taxon>Aurantiacibacter</taxon>
    </lineage>
</organism>
<evidence type="ECO:0000313" key="3">
    <source>
        <dbReference type="Proteomes" id="UP000285232"/>
    </source>
</evidence>